<dbReference type="Gene3D" id="3.30.10.30">
    <property type="entry name" value="DYRK"/>
    <property type="match status" value="1"/>
</dbReference>
<dbReference type="Gene3D" id="3.30.200.20">
    <property type="entry name" value="Phosphorylase Kinase, domain 1"/>
    <property type="match status" value="1"/>
</dbReference>
<evidence type="ECO:0000313" key="1">
    <source>
        <dbReference type="EMBL" id="KCV68980.1"/>
    </source>
</evidence>
<evidence type="ECO:0000313" key="2">
    <source>
        <dbReference type="Proteomes" id="UP000030693"/>
    </source>
</evidence>
<proteinExistence type="predicted"/>
<dbReference type="RefSeq" id="XP_009496551.1">
    <property type="nucleotide sequence ID" value="XM_009498276.1"/>
</dbReference>
<name>A0A058Z419_FONAL</name>
<reference evidence="1" key="1">
    <citation type="submission" date="2013-04" db="EMBL/GenBank/DDBJ databases">
        <title>The Genome Sequence of Fonticula alba ATCC 38817.</title>
        <authorList>
            <consortium name="The Broad Institute Genomics Platform"/>
            <person name="Russ C."/>
            <person name="Cuomo C."/>
            <person name="Burger G."/>
            <person name="Gray M.W."/>
            <person name="Holland P.W.H."/>
            <person name="King N."/>
            <person name="Lang F.B.F."/>
            <person name="Roger A.J."/>
            <person name="Ruiz-Trillo I."/>
            <person name="Brown M."/>
            <person name="Walker B."/>
            <person name="Young S."/>
            <person name="Zeng Q."/>
            <person name="Gargeya S."/>
            <person name="Fitzgerald M."/>
            <person name="Haas B."/>
            <person name="Abouelleil A."/>
            <person name="Allen A.W."/>
            <person name="Alvarado L."/>
            <person name="Arachchi H.M."/>
            <person name="Berlin A.M."/>
            <person name="Chapman S.B."/>
            <person name="Gainer-Dewar J."/>
            <person name="Goldberg J."/>
            <person name="Griggs A."/>
            <person name="Gujja S."/>
            <person name="Hansen M."/>
            <person name="Howarth C."/>
            <person name="Imamovic A."/>
            <person name="Ireland A."/>
            <person name="Larimer J."/>
            <person name="McCowan C."/>
            <person name="Murphy C."/>
            <person name="Pearson M."/>
            <person name="Poon T.W."/>
            <person name="Priest M."/>
            <person name="Roberts A."/>
            <person name="Saif S."/>
            <person name="Shea T."/>
            <person name="Sisk P."/>
            <person name="Sykes S."/>
            <person name="Wortman J."/>
            <person name="Nusbaum C."/>
            <person name="Birren B."/>
        </authorList>
    </citation>
    <scope>NUCLEOTIDE SEQUENCE [LARGE SCALE GENOMIC DNA]</scope>
    <source>
        <strain evidence="1">ATCC 38817</strain>
    </source>
</reference>
<dbReference type="STRING" id="691883.A0A058Z419"/>
<accession>A0A058Z419</accession>
<sequence length="155" mass="16252">MEASSTTKPTDYPGGQAPAAAAAPAADAAAAPAAAAAAAAAAPVAAAPPRLNYITTKTLLDKYQDKLTPFEISEALHYPRIYYFGDGANKIRGIPWAPNNHGYDDNNGYLHLVNNDHIAYRFSIIDKLGRGSFGQGGRGLSRCERAPRPCPVGAV</sequence>
<protein>
    <submittedName>
        <fullName evidence="1">Uncharacterized protein</fullName>
    </submittedName>
</protein>
<dbReference type="EMBL" id="KB932207">
    <property type="protein sequence ID" value="KCV68980.1"/>
    <property type="molecule type" value="Genomic_DNA"/>
</dbReference>
<dbReference type="GeneID" id="20529124"/>
<gene>
    <name evidence="1" type="ORF">H696_04399</name>
</gene>
<organism evidence="1">
    <name type="scientific">Fonticula alba</name>
    <name type="common">Slime mold</name>
    <dbReference type="NCBI Taxonomy" id="691883"/>
    <lineage>
        <taxon>Eukaryota</taxon>
        <taxon>Rotosphaerida</taxon>
        <taxon>Fonticulaceae</taxon>
        <taxon>Fonticula</taxon>
    </lineage>
</organism>
<dbReference type="GO" id="GO:0004712">
    <property type="term" value="F:protein serine/threonine/tyrosine kinase activity"/>
    <property type="evidence" value="ECO:0007669"/>
    <property type="project" value="InterPro"/>
</dbReference>
<dbReference type="InterPro" id="IPR042521">
    <property type="entry name" value="DYRK"/>
</dbReference>
<keyword evidence="2" id="KW-1185">Reference proteome</keyword>
<dbReference type="AlphaFoldDB" id="A0A058Z419"/>
<dbReference type="eggNOG" id="KOG0667">
    <property type="taxonomic scope" value="Eukaryota"/>
</dbReference>
<dbReference type="OrthoDB" id="9332038at2759"/>
<dbReference type="Proteomes" id="UP000030693">
    <property type="component" value="Unassembled WGS sequence"/>
</dbReference>